<gene>
    <name evidence="1" type="ORF">XELAEV_18040410mg</name>
</gene>
<name>A0A974C9K5_XENLA</name>
<evidence type="ECO:0000313" key="2">
    <source>
        <dbReference type="Proteomes" id="UP000694892"/>
    </source>
</evidence>
<sequence length="87" mass="9943">MEKGRNLGHQETLAPVRCQLYYLVKSPQHCLATSQLFQRRRRVAPTSMNKTEYLGKGNHGNRIYSTFTASCLWFIGSLTQTRHPSSS</sequence>
<proteinExistence type="predicted"/>
<dbReference type="AlphaFoldDB" id="A0A974C9K5"/>
<organism evidence="1 2">
    <name type="scientific">Xenopus laevis</name>
    <name type="common">African clawed frog</name>
    <dbReference type="NCBI Taxonomy" id="8355"/>
    <lineage>
        <taxon>Eukaryota</taxon>
        <taxon>Metazoa</taxon>
        <taxon>Chordata</taxon>
        <taxon>Craniata</taxon>
        <taxon>Vertebrata</taxon>
        <taxon>Euteleostomi</taxon>
        <taxon>Amphibia</taxon>
        <taxon>Batrachia</taxon>
        <taxon>Anura</taxon>
        <taxon>Pipoidea</taxon>
        <taxon>Pipidae</taxon>
        <taxon>Xenopodinae</taxon>
        <taxon>Xenopus</taxon>
        <taxon>Xenopus</taxon>
    </lineage>
</organism>
<protein>
    <submittedName>
        <fullName evidence="1">Uncharacterized protein</fullName>
    </submittedName>
</protein>
<dbReference type="EMBL" id="CM004480">
    <property type="protein sequence ID" value="OCT69101.1"/>
    <property type="molecule type" value="Genomic_DNA"/>
</dbReference>
<accession>A0A974C9K5</accession>
<evidence type="ECO:0000313" key="1">
    <source>
        <dbReference type="EMBL" id="OCT69101.1"/>
    </source>
</evidence>
<reference evidence="2" key="1">
    <citation type="journal article" date="2016" name="Nature">
        <title>Genome evolution in the allotetraploid frog Xenopus laevis.</title>
        <authorList>
            <person name="Session A.M."/>
            <person name="Uno Y."/>
            <person name="Kwon T."/>
            <person name="Chapman J.A."/>
            <person name="Toyoda A."/>
            <person name="Takahashi S."/>
            <person name="Fukui A."/>
            <person name="Hikosaka A."/>
            <person name="Suzuki A."/>
            <person name="Kondo M."/>
            <person name="van Heeringen S.J."/>
            <person name="Quigley I."/>
            <person name="Heinz S."/>
            <person name="Ogino H."/>
            <person name="Ochi H."/>
            <person name="Hellsten U."/>
            <person name="Lyons J.B."/>
            <person name="Simakov O."/>
            <person name="Putnam N."/>
            <person name="Stites J."/>
            <person name="Kuroki Y."/>
            <person name="Tanaka T."/>
            <person name="Michiue T."/>
            <person name="Watanabe M."/>
            <person name="Bogdanovic O."/>
            <person name="Lister R."/>
            <person name="Georgiou G."/>
            <person name="Paranjpe S.S."/>
            <person name="van Kruijsbergen I."/>
            <person name="Shu S."/>
            <person name="Carlson J."/>
            <person name="Kinoshita T."/>
            <person name="Ohta Y."/>
            <person name="Mawaribuchi S."/>
            <person name="Jenkins J."/>
            <person name="Grimwood J."/>
            <person name="Schmutz J."/>
            <person name="Mitros T."/>
            <person name="Mozaffari S.V."/>
            <person name="Suzuki Y."/>
            <person name="Haramoto Y."/>
            <person name="Yamamoto T.S."/>
            <person name="Takagi C."/>
            <person name="Heald R."/>
            <person name="Miller K."/>
            <person name="Haudenschild C."/>
            <person name="Kitzman J."/>
            <person name="Nakayama T."/>
            <person name="Izutsu Y."/>
            <person name="Robert J."/>
            <person name="Fortriede J."/>
            <person name="Burns K."/>
            <person name="Lotay V."/>
            <person name="Karimi K."/>
            <person name="Yasuoka Y."/>
            <person name="Dichmann D.S."/>
            <person name="Flajnik M.F."/>
            <person name="Houston D.W."/>
            <person name="Shendure J."/>
            <person name="DuPasquier L."/>
            <person name="Vize P.D."/>
            <person name="Zorn A.M."/>
            <person name="Ito M."/>
            <person name="Marcotte E.M."/>
            <person name="Wallingford J.B."/>
            <person name="Ito Y."/>
            <person name="Asashima M."/>
            <person name="Ueno N."/>
            <person name="Matsuda Y."/>
            <person name="Veenstra G.J."/>
            <person name="Fujiyama A."/>
            <person name="Harland R.M."/>
            <person name="Taira M."/>
            <person name="Rokhsar D.S."/>
        </authorList>
    </citation>
    <scope>NUCLEOTIDE SEQUENCE [LARGE SCALE GENOMIC DNA]</scope>
    <source>
        <strain evidence="2">J</strain>
    </source>
</reference>
<dbReference type="Proteomes" id="UP000694892">
    <property type="component" value="Chromosome 8L"/>
</dbReference>